<proteinExistence type="inferred from homology"/>
<evidence type="ECO:0000256" key="2">
    <source>
        <dbReference type="ARBA" id="ARBA00010421"/>
    </source>
</evidence>
<reference evidence="5" key="1">
    <citation type="submission" date="2019-01" db="EMBL/GenBank/DDBJ databases">
        <title>Draft genome sequences of three monokaryotic isolates of the white-rot basidiomycete fungus Dichomitus squalens.</title>
        <authorList>
            <consortium name="DOE Joint Genome Institute"/>
            <person name="Lopez S.C."/>
            <person name="Andreopoulos B."/>
            <person name="Pangilinan J."/>
            <person name="Lipzen A."/>
            <person name="Riley R."/>
            <person name="Ahrendt S."/>
            <person name="Ng V."/>
            <person name="Barry K."/>
            <person name="Daum C."/>
            <person name="Grigoriev I.V."/>
            <person name="Hilden K.S."/>
            <person name="Makela M.R."/>
            <person name="de Vries R.P."/>
        </authorList>
    </citation>
    <scope>NUCLEOTIDE SEQUENCE [LARGE SCALE GENOMIC DNA]</scope>
    <source>
        <strain evidence="5">OM18370.1</strain>
    </source>
</reference>
<evidence type="ECO:0000256" key="1">
    <source>
        <dbReference type="ARBA" id="ARBA00004613"/>
    </source>
</evidence>
<evidence type="ECO:0000256" key="3">
    <source>
        <dbReference type="ARBA" id="ARBA00022525"/>
    </source>
</evidence>
<evidence type="ECO:0000256" key="4">
    <source>
        <dbReference type="SAM" id="SignalP"/>
    </source>
</evidence>
<dbReference type="Gene3D" id="2.40.40.10">
    <property type="entry name" value="RlpA-like domain"/>
    <property type="match status" value="1"/>
</dbReference>
<sequence length="168" mass="17495">MLLSHSAFTMRSSVLAASLLALVLPAALAQTMISKNVTFNQFYDDSSNSFDDVACSDGQNGLITRNGWTTLGQASGFPNIGGVFAVEGFNSVNCGTCWALTFNNMTVNVLAVDTAPVGFDISLEAMQSLVGARLAQDVGSVVAQVMQVDVTSCEQAGSKSLPPSAHHG</sequence>
<dbReference type="EMBL" id="ML143472">
    <property type="protein sequence ID" value="TBU24786.1"/>
    <property type="molecule type" value="Genomic_DNA"/>
</dbReference>
<dbReference type="InterPro" id="IPR036908">
    <property type="entry name" value="RlpA-like_sf"/>
</dbReference>
<feature type="signal peptide" evidence="4">
    <location>
        <begin position="1"/>
        <end position="29"/>
    </location>
</feature>
<keyword evidence="3" id="KW-0964">Secreted</keyword>
<name>A0A4Q9MFY8_9APHY</name>
<keyword evidence="4" id="KW-0732">Signal</keyword>
<dbReference type="CDD" id="cd22778">
    <property type="entry name" value="DPBB_CEPL-like"/>
    <property type="match status" value="1"/>
</dbReference>
<dbReference type="AlphaFoldDB" id="A0A4Q9MFY8"/>
<organism evidence="5">
    <name type="scientific">Dichomitus squalens</name>
    <dbReference type="NCBI Taxonomy" id="114155"/>
    <lineage>
        <taxon>Eukaryota</taxon>
        <taxon>Fungi</taxon>
        <taxon>Dikarya</taxon>
        <taxon>Basidiomycota</taxon>
        <taxon>Agaricomycotina</taxon>
        <taxon>Agaricomycetes</taxon>
        <taxon>Polyporales</taxon>
        <taxon>Polyporaceae</taxon>
        <taxon>Dichomitus</taxon>
    </lineage>
</organism>
<dbReference type="SUPFAM" id="SSF50685">
    <property type="entry name" value="Barwin-like endoglucanases"/>
    <property type="match status" value="1"/>
</dbReference>
<dbReference type="InterPro" id="IPR010829">
    <property type="entry name" value="Cerato-platanin"/>
</dbReference>
<dbReference type="GO" id="GO:0005576">
    <property type="term" value="C:extracellular region"/>
    <property type="evidence" value="ECO:0007669"/>
    <property type="project" value="UniProtKB-SubCell"/>
</dbReference>
<comment type="similarity">
    <text evidence="2">Belongs to the cerato-platanin family.</text>
</comment>
<comment type="subcellular location">
    <subcellularLocation>
        <location evidence="1">Secreted</location>
    </subcellularLocation>
</comment>
<feature type="chain" id="PRO_5020353106" evidence="4">
    <location>
        <begin position="30"/>
        <end position="168"/>
    </location>
</feature>
<dbReference type="Pfam" id="PF07249">
    <property type="entry name" value="Cerato-platanin"/>
    <property type="match status" value="1"/>
</dbReference>
<dbReference type="Proteomes" id="UP000292957">
    <property type="component" value="Unassembled WGS sequence"/>
</dbReference>
<dbReference type="OrthoDB" id="4898945at2759"/>
<evidence type="ECO:0000313" key="5">
    <source>
        <dbReference type="EMBL" id="TBU24786.1"/>
    </source>
</evidence>
<gene>
    <name evidence="5" type="ORF">BD311DRAFT_867874</name>
</gene>
<protein>
    <submittedName>
        <fullName evidence="5">Cerato-platanin-domain-containing protein</fullName>
    </submittedName>
</protein>
<accession>A0A4Q9MFY8</accession>